<name>A0A0A0L1N2_CUCSA</name>
<protein>
    <submittedName>
        <fullName evidence="2">Uncharacterized protein</fullName>
    </submittedName>
</protein>
<organism evidence="2 3">
    <name type="scientific">Cucumis sativus</name>
    <name type="common">Cucumber</name>
    <dbReference type="NCBI Taxonomy" id="3659"/>
    <lineage>
        <taxon>Eukaryota</taxon>
        <taxon>Viridiplantae</taxon>
        <taxon>Streptophyta</taxon>
        <taxon>Embryophyta</taxon>
        <taxon>Tracheophyta</taxon>
        <taxon>Spermatophyta</taxon>
        <taxon>Magnoliopsida</taxon>
        <taxon>eudicotyledons</taxon>
        <taxon>Gunneridae</taxon>
        <taxon>Pentapetalae</taxon>
        <taxon>rosids</taxon>
        <taxon>fabids</taxon>
        <taxon>Cucurbitales</taxon>
        <taxon>Cucurbitaceae</taxon>
        <taxon>Benincaseae</taxon>
        <taxon>Cucumis</taxon>
    </lineage>
</organism>
<evidence type="ECO:0000313" key="2">
    <source>
        <dbReference type="EMBL" id="KGN55668.1"/>
    </source>
</evidence>
<evidence type="ECO:0000256" key="1">
    <source>
        <dbReference type="SAM" id="MobiDB-lite"/>
    </source>
</evidence>
<dbReference type="EMBL" id="CM002924">
    <property type="protein sequence ID" value="KGN55668.1"/>
    <property type="molecule type" value="Genomic_DNA"/>
</dbReference>
<reference evidence="2 3" key="3">
    <citation type="journal article" date="2010" name="BMC Genomics">
        <title>Transcriptome sequencing and comparative analysis of cucumber flowers with different sex types.</title>
        <authorList>
            <person name="Guo S."/>
            <person name="Zheng Y."/>
            <person name="Joung J.G."/>
            <person name="Liu S."/>
            <person name="Zhang Z."/>
            <person name="Crasta O.R."/>
            <person name="Sobral B.W."/>
            <person name="Xu Y."/>
            <person name="Huang S."/>
            <person name="Fei Z."/>
        </authorList>
    </citation>
    <scope>NUCLEOTIDE SEQUENCE [LARGE SCALE GENOMIC DNA]</scope>
    <source>
        <strain evidence="3">cv. 9930</strain>
    </source>
</reference>
<dbReference type="Proteomes" id="UP000029981">
    <property type="component" value="Chromosome 3"/>
</dbReference>
<reference evidence="2 3" key="4">
    <citation type="journal article" date="2011" name="BMC Genomics">
        <title>RNA-Seq improves annotation of protein-coding genes in the cucumber genome.</title>
        <authorList>
            <person name="Li Z."/>
            <person name="Zhang Z."/>
            <person name="Yan P."/>
            <person name="Huang S."/>
            <person name="Fei Z."/>
            <person name="Lin K."/>
        </authorList>
    </citation>
    <scope>NUCLEOTIDE SEQUENCE [LARGE SCALE GENOMIC DNA]</scope>
    <source>
        <strain evidence="3">cv. 9930</strain>
    </source>
</reference>
<reference evidence="2 3" key="2">
    <citation type="journal article" date="2009" name="PLoS ONE">
        <title>An integrated genetic and cytogenetic map of the cucumber genome.</title>
        <authorList>
            <person name="Ren Y."/>
            <person name="Zhang Z."/>
            <person name="Liu J."/>
            <person name="Staub J.E."/>
            <person name="Han Y."/>
            <person name="Cheng Z."/>
            <person name="Li X."/>
            <person name="Lu J."/>
            <person name="Miao H."/>
            <person name="Kang H."/>
            <person name="Xie B."/>
            <person name="Gu X."/>
            <person name="Wang X."/>
            <person name="Du Y."/>
            <person name="Jin W."/>
            <person name="Huang S."/>
        </authorList>
    </citation>
    <scope>NUCLEOTIDE SEQUENCE [LARGE SCALE GENOMIC DNA]</scope>
    <source>
        <strain evidence="3">cv. 9930</strain>
    </source>
</reference>
<reference evidence="2 3" key="1">
    <citation type="journal article" date="2009" name="Nat. Genet.">
        <title>The genome of the cucumber, Cucumis sativus L.</title>
        <authorList>
            <person name="Huang S."/>
            <person name="Li R."/>
            <person name="Zhang Z."/>
            <person name="Li L."/>
            <person name="Gu X."/>
            <person name="Fan W."/>
            <person name="Lucas W.J."/>
            <person name="Wang X."/>
            <person name="Xie B."/>
            <person name="Ni P."/>
            <person name="Ren Y."/>
            <person name="Zhu H."/>
            <person name="Li J."/>
            <person name="Lin K."/>
            <person name="Jin W."/>
            <person name="Fei Z."/>
            <person name="Li G."/>
            <person name="Staub J."/>
            <person name="Kilian A."/>
            <person name="van der Vossen E.A."/>
            <person name="Wu Y."/>
            <person name="Guo J."/>
            <person name="He J."/>
            <person name="Jia Z."/>
            <person name="Ren Y."/>
            <person name="Tian G."/>
            <person name="Lu Y."/>
            <person name="Ruan J."/>
            <person name="Qian W."/>
            <person name="Wang M."/>
            <person name="Huang Q."/>
            <person name="Li B."/>
            <person name="Xuan Z."/>
            <person name="Cao J."/>
            <person name="Asan"/>
            <person name="Wu Z."/>
            <person name="Zhang J."/>
            <person name="Cai Q."/>
            <person name="Bai Y."/>
            <person name="Zhao B."/>
            <person name="Han Y."/>
            <person name="Li Y."/>
            <person name="Li X."/>
            <person name="Wang S."/>
            <person name="Shi Q."/>
            <person name="Liu S."/>
            <person name="Cho W.K."/>
            <person name="Kim J.Y."/>
            <person name="Xu Y."/>
            <person name="Heller-Uszynska K."/>
            <person name="Miao H."/>
            <person name="Cheng Z."/>
            <person name="Zhang S."/>
            <person name="Wu J."/>
            <person name="Yang Y."/>
            <person name="Kang H."/>
            <person name="Li M."/>
            <person name="Liang H."/>
            <person name="Ren X."/>
            <person name="Shi Z."/>
            <person name="Wen M."/>
            <person name="Jian M."/>
            <person name="Yang H."/>
            <person name="Zhang G."/>
            <person name="Yang Z."/>
            <person name="Chen R."/>
            <person name="Liu S."/>
            <person name="Li J."/>
            <person name="Ma L."/>
            <person name="Liu H."/>
            <person name="Zhou Y."/>
            <person name="Zhao J."/>
            <person name="Fang X."/>
            <person name="Li G."/>
            <person name="Fang L."/>
            <person name="Li Y."/>
            <person name="Liu D."/>
            <person name="Zheng H."/>
            <person name="Zhang Y."/>
            <person name="Qin N."/>
            <person name="Li Z."/>
            <person name="Yang G."/>
            <person name="Yang S."/>
            <person name="Bolund L."/>
            <person name="Kristiansen K."/>
            <person name="Zheng H."/>
            <person name="Li S."/>
            <person name="Zhang X."/>
            <person name="Yang H."/>
            <person name="Wang J."/>
            <person name="Sun R."/>
            <person name="Zhang B."/>
            <person name="Jiang S."/>
            <person name="Wang J."/>
            <person name="Du Y."/>
            <person name="Li S."/>
        </authorList>
    </citation>
    <scope>NUCLEOTIDE SEQUENCE [LARGE SCALE GENOMIC DNA]</scope>
    <source>
        <strain evidence="3">cv. 9930</strain>
    </source>
</reference>
<feature type="compositionally biased region" description="Acidic residues" evidence="1">
    <location>
        <begin position="8"/>
        <end position="17"/>
    </location>
</feature>
<feature type="compositionally biased region" description="Basic and acidic residues" evidence="1">
    <location>
        <begin position="56"/>
        <end position="66"/>
    </location>
</feature>
<evidence type="ECO:0000313" key="3">
    <source>
        <dbReference type="Proteomes" id="UP000029981"/>
    </source>
</evidence>
<proteinExistence type="predicted"/>
<gene>
    <name evidence="2" type="ORF">Csa_3G002870</name>
</gene>
<dbReference type="AlphaFoldDB" id="A0A0A0L1N2"/>
<accession>A0A0A0L1N2</accession>
<keyword evidence="3" id="KW-1185">Reference proteome</keyword>
<feature type="region of interest" description="Disordered" evidence="1">
    <location>
        <begin position="44"/>
        <end position="66"/>
    </location>
</feature>
<feature type="region of interest" description="Disordered" evidence="1">
    <location>
        <begin position="1"/>
        <end position="25"/>
    </location>
</feature>
<dbReference type="Gramene" id="KGN55668">
    <property type="protein sequence ID" value="KGN55668"/>
    <property type="gene ID" value="Csa_3G002870"/>
</dbReference>
<sequence>MRGKEEYDKDSEGEEEDGYLRKTREIRGRKRKARGEWLFGKEYENKRKKNVNSRGQMEKEKEIEEK</sequence>